<keyword evidence="12" id="KW-1185">Reference proteome</keyword>
<accession>A0A0F5LCG0</accession>
<dbReference type="GO" id="GO:0022857">
    <property type="term" value="F:transmembrane transporter activity"/>
    <property type="evidence" value="ECO:0007669"/>
    <property type="project" value="InterPro"/>
</dbReference>
<feature type="signal peptide" evidence="10">
    <location>
        <begin position="1"/>
        <end position="23"/>
    </location>
</feature>
<reference evidence="11 12" key="1">
    <citation type="submission" date="2015-03" db="EMBL/GenBank/DDBJ databases">
        <authorList>
            <person name="Hassan Y.I."/>
            <person name="Lepp D."/>
            <person name="Zhou T."/>
        </authorList>
    </citation>
    <scope>NUCLEOTIDE SEQUENCE [LARGE SCALE GENOMIC DNA]</scope>
    <source>
        <strain evidence="11 12">GH2-10</strain>
    </source>
</reference>
<dbReference type="InterPro" id="IPR001851">
    <property type="entry name" value="ABC_transp_permease"/>
</dbReference>
<keyword evidence="10" id="KW-0732">Signal</keyword>
<dbReference type="InterPro" id="IPR017779">
    <property type="entry name" value="ABC_UrtB_bac"/>
</dbReference>
<dbReference type="CDD" id="cd06582">
    <property type="entry name" value="TM_PBP1_LivH_like"/>
    <property type="match status" value="1"/>
</dbReference>
<name>A0A0F5LCG0_9HYPH</name>
<evidence type="ECO:0000313" key="12">
    <source>
        <dbReference type="Proteomes" id="UP000033514"/>
    </source>
</evidence>
<dbReference type="RefSeq" id="WP_046142082.1">
    <property type="nucleotide sequence ID" value="NZ_LAJG01000014.1"/>
</dbReference>
<comment type="similarity">
    <text evidence="8">Belongs to the binding-protein-dependent transport system permease family. LivHM subfamily.</text>
</comment>
<keyword evidence="7 9" id="KW-0472">Membrane</keyword>
<evidence type="ECO:0000256" key="10">
    <source>
        <dbReference type="SAM" id="SignalP"/>
    </source>
</evidence>
<keyword evidence="3" id="KW-1003">Cell membrane</keyword>
<organism evidence="11 12">
    <name type="scientific">Devosia soli</name>
    <dbReference type="NCBI Taxonomy" id="361041"/>
    <lineage>
        <taxon>Bacteria</taxon>
        <taxon>Pseudomonadati</taxon>
        <taxon>Pseudomonadota</taxon>
        <taxon>Alphaproteobacteria</taxon>
        <taxon>Hyphomicrobiales</taxon>
        <taxon>Devosiaceae</taxon>
        <taxon>Devosia</taxon>
    </lineage>
</organism>
<dbReference type="OrthoDB" id="9807115at2"/>
<proteinExistence type="inferred from homology"/>
<evidence type="ECO:0000256" key="4">
    <source>
        <dbReference type="ARBA" id="ARBA00022692"/>
    </source>
</evidence>
<dbReference type="AlphaFoldDB" id="A0A0F5LCG0"/>
<comment type="caution">
    <text evidence="11">The sequence shown here is derived from an EMBL/GenBank/DDBJ whole genome shotgun (WGS) entry which is preliminary data.</text>
</comment>
<dbReference type="NCBIfam" id="TIGR03409">
    <property type="entry name" value="urea_trans_UrtB"/>
    <property type="match status" value="1"/>
</dbReference>
<gene>
    <name evidence="11" type="ORF">VW35_06075</name>
</gene>
<dbReference type="InterPro" id="IPR052157">
    <property type="entry name" value="BCAA_transport_permease"/>
</dbReference>
<dbReference type="GO" id="GO:0005886">
    <property type="term" value="C:plasma membrane"/>
    <property type="evidence" value="ECO:0007669"/>
    <property type="project" value="UniProtKB-SubCell"/>
</dbReference>
<dbReference type="PANTHER" id="PTHR11795">
    <property type="entry name" value="BRANCHED-CHAIN AMINO ACID TRANSPORT SYSTEM PERMEASE PROTEIN LIVH"/>
    <property type="match status" value="1"/>
</dbReference>
<feature type="transmembrane region" description="Helical" evidence="9">
    <location>
        <begin position="242"/>
        <end position="269"/>
    </location>
</feature>
<evidence type="ECO:0000256" key="5">
    <source>
        <dbReference type="ARBA" id="ARBA00022970"/>
    </source>
</evidence>
<evidence type="ECO:0000256" key="9">
    <source>
        <dbReference type="SAM" id="Phobius"/>
    </source>
</evidence>
<evidence type="ECO:0000256" key="6">
    <source>
        <dbReference type="ARBA" id="ARBA00022989"/>
    </source>
</evidence>
<feature type="transmembrane region" description="Helical" evidence="9">
    <location>
        <begin position="301"/>
        <end position="321"/>
    </location>
</feature>
<keyword evidence="5" id="KW-0029">Amino-acid transport</keyword>
<keyword evidence="2" id="KW-0813">Transport</keyword>
<keyword evidence="6 9" id="KW-1133">Transmembrane helix</keyword>
<dbReference type="STRING" id="361041.VW35_06075"/>
<dbReference type="PATRIC" id="fig|361041.3.peg.537"/>
<feature type="transmembrane region" description="Helical" evidence="9">
    <location>
        <begin position="276"/>
        <end position="295"/>
    </location>
</feature>
<evidence type="ECO:0000256" key="8">
    <source>
        <dbReference type="ARBA" id="ARBA00037998"/>
    </source>
</evidence>
<evidence type="ECO:0000313" key="11">
    <source>
        <dbReference type="EMBL" id="KKB80018.1"/>
    </source>
</evidence>
<feature type="transmembrane region" description="Helical" evidence="9">
    <location>
        <begin position="468"/>
        <end position="492"/>
    </location>
</feature>
<comment type="subcellular location">
    <subcellularLocation>
        <location evidence="1">Cell membrane</location>
        <topology evidence="1">Multi-pass membrane protein</topology>
    </subcellularLocation>
</comment>
<evidence type="ECO:0000256" key="2">
    <source>
        <dbReference type="ARBA" id="ARBA00022448"/>
    </source>
</evidence>
<evidence type="ECO:0000256" key="7">
    <source>
        <dbReference type="ARBA" id="ARBA00023136"/>
    </source>
</evidence>
<feature type="transmembrane region" description="Helical" evidence="9">
    <location>
        <begin position="333"/>
        <end position="351"/>
    </location>
</feature>
<feature type="transmembrane region" description="Helical" evidence="9">
    <location>
        <begin position="498"/>
        <end position="517"/>
    </location>
</feature>
<keyword evidence="4 9" id="KW-0812">Transmembrane</keyword>
<feature type="chain" id="PRO_5002491782" evidence="10">
    <location>
        <begin position="24"/>
        <end position="534"/>
    </location>
</feature>
<evidence type="ECO:0000256" key="3">
    <source>
        <dbReference type="ARBA" id="ARBA00022475"/>
    </source>
</evidence>
<dbReference type="EMBL" id="LAJG01000014">
    <property type="protein sequence ID" value="KKB80018.1"/>
    <property type="molecule type" value="Genomic_DNA"/>
</dbReference>
<protein>
    <submittedName>
        <fullName evidence="11">Urea ABC transporter permease</fullName>
    </submittedName>
</protein>
<sequence>MLTPLLRLALLTMSLLVPTLAQAQTTDITARIAAMGEANLKELTQIVTDLASTGDPSVVPVLTALGDGNLYLDETSGRVVIQNGSTITDPLTGEAVDLGADTDLSRIRVNNGLRRDISAALGGMTLMSDNPRTRLSAAQGFLANPDPATLPLLDEAIAAETDANVLGVMQTARATTILSSEDASIEEKQAAVPQIVSGAGRSAITVLTSALASAPDEVKPTIQSAIAGLEQSRAVWAALQNVWFGVSLGSVLLLAAIGLAITFGVMGVINMAHGEMVMLGAYTTFLVQLVIRQSFPGLLDYSLLIALPVAFLVTGAIGVGIERGIIRWLYGRPLETLLATWGLSLILQQTVRSIFGPTNQMVIAPTWMSGSTDFFGLAITYNRFWIVIFALIVFFMLLLILNRTPLGLQMRAVTQNRRMASAMGIRTPFVDAMTFGLGSGIAGLAGVALTQIDNISPNLGQNYIIDSFMVVVFGGVGNLWGTFVGALTLGVANKFLEPYAGAVLGKILILVLIILFIQRHPRGLFALKGRAIEQ</sequence>
<dbReference type="Pfam" id="PF02653">
    <property type="entry name" value="BPD_transp_2"/>
    <property type="match status" value="1"/>
</dbReference>
<dbReference type="GO" id="GO:0006865">
    <property type="term" value="P:amino acid transport"/>
    <property type="evidence" value="ECO:0007669"/>
    <property type="project" value="UniProtKB-KW"/>
</dbReference>
<evidence type="ECO:0000256" key="1">
    <source>
        <dbReference type="ARBA" id="ARBA00004651"/>
    </source>
</evidence>
<dbReference type="PANTHER" id="PTHR11795:SF447">
    <property type="entry name" value="ABC TRANSPORTER PERMEASE PROTEIN"/>
    <property type="match status" value="1"/>
</dbReference>
<dbReference type="Proteomes" id="UP000033514">
    <property type="component" value="Unassembled WGS sequence"/>
</dbReference>
<feature type="transmembrane region" description="Helical" evidence="9">
    <location>
        <begin position="384"/>
        <end position="401"/>
    </location>
</feature>